<accession>A0ABY7E356</accession>
<evidence type="ECO:0000313" key="5">
    <source>
        <dbReference type="Proteomes" id="UP001164746"/>
    </source>
</evidence>
<keyword evidence="2" id="KW-0732">Signal</keyword>
<organism evidence="3 5">
    <name type="scientific">Mya arenaria</name>
    <name type="common">Soft-shell clam</name>
    <dbReference type="NCBI Taxonomy" id="6604"/>
    <lineage>
        <taxon>Eukaryota</taxon>
        <taxon>Metazoa</taxon>
        <taxon>Spiralia</taxon>
        <taxon>Lophotrochozoa</taxon>
        <taxon>Mollusca</taxon>
        <taxon>Bivalvia</taxon>
        <taxon>Autobranchia</taxon>
        <taxon>Heteroconchia</taxon>
        <taxon>Euheterodonta</taxon>
        <taxon>Imparidentia</taxon>
        <taxon>Neoheterodontei</taxon>
        <taxon>Myida</taxon>
        <taxon>Myoidea</taxon>
        <taxon>Myidae</taxon>
        <taxon>Mya</taxon>
    </lineage>
</organism>
<sequence length="192" mass="21541">MHLLVGYLIAVQLTCAIGQGMFDWYSINSFGSNSGSNSPIRREYSEGATTSYTEPSNGISRSILIGYLANILRGGLYHATESYSDDVQDTVQDVVEGTWDFVKEVTEDASESVENTIDTFSEILDDHTEDRYETQADTMDDFIDNVVNDDTVGNVFSDVVENTDDLYSNDNWSMFGLYNNDMMNQGFSLWND</sequence>
<evidence type="ECO:0000313" key="3">
    <source>
        <dbReference type="EMBL" id="WAR02941.1"/>
    </source>
</evidence>
<feature type="signal peptide" evidence="2">
    <location>
        <begin position="1"/>
        <end position="18"/>
    </location>
</feature>
<reference evidence="3" key="1">
    <citation type="submission" date="2022-11" db="EMBL/GenBank/DDBJ databases">
        <title>Centuries of genome instability and evolution in soft-shell clam transmissible cancer (bioRxiv).</title>
        <authorList>
            <person name="Hart S.F.M."/>
            <person name="Yonemitsu M.A."/>
            <person name="Giersch R.M."/>
            <person name="Beal B.F."/>
            <person name="Arriagada G."/>
            <person name="Davis B.W."/>
            <person name="Ostrander E.A."/>
            <person name="Goff S.P."/>
            <person name="Metzger M.J."/>
        </authorList>
    </citation>
    <scope>NUCLEOTIDE SEQUENCE</scope>
    <source>
        <strain evidence="3">MELC-2E11</strain>
        <tissue evidence="3">Siphon/mantle</tissue>
    </source>
</reference>
<feature type="chain" id="PRO_5045034249" evidence="2">
    <location>
        <begin position="19"/>
        <end position="192"/>
    </location>
</feature>
<gene>
    <name evidence="3" type="ORF">MAR_009499</name>
    <name evidence="4" type="ORF">MAR_009512</name>
</gene>
<feature type="region of interest" description="Disordered" evidence="1">
    <location>
        <begin position="33"/>
        <end position="52"/>
    </location>
</feature>
<proteinExistence type="predicted"/>
<dbReference type="EMBL" id="CP111015">
    <property type="protein sequence ID" value="WAR02954.1"/>
    <property type="molecule type" value="Genomic_DNA"/>
</dbReference>
<dbReference type="EMBL" id="CP111015">
    <property type="protein sequence ID" value="WAR02941.1"/>
    <property type="molecule type" value="Genomic_DNA"/>
</dbReference>
<name>A0ABY7E356_MYAAR</name>
<protein>
    <submittedName>
        <fullName evidence="3">Uncharacterized protein</fullName>
    </submittedName>
</protein>
<keyword evidence="5" id="KW-1185">Reference proteome</keyword>
<evidence type="ECO:0000256" key="2">
    <source>
        <dbReference type="SAM" id="SignalP"/>
    </source>
</evidence>
<evidence type="ECO:0000256" key="1">
    <source>
        <dbReference type="SAM" id="MobiDB-lite"/>
    </source>
</evidence>
<dbReference type="Proteomes" id="UP001164746">
    <property type="component" value="Chromosome 4"/>
</dbReference>
<evidence type="ECO:0000313" key="4">
    <source>
        <dbReference type="EMBL" id="WAR02954.1"/>
    </source>
</evidence>